<evidence type="ECO:0000313" key="3">
    <source>
        <dbReference type="Proteomes" id="UP000672602"/>
    </source>
</evidence>
<dbReference type="InterPro" id="IPR053135">
    <property type="entry name" value="AKR2_Oxidoreductase"/>
</dbReference>
<dbReference type="Gene3D" id="3.20.20.100">
    <property type="entry name" value="NADP-dependent oxidoreductase domain"/>
    <property type="match status" value="1"/>
</dbReference>
<sequence>MTDEATRRGFLRGAGTAGLALGLGGASVSLGGAHAQDREAIRRHAIPATGERIPAIGMGTWITFNVGEDAAMRRARADVLARFLAEGGGMVDSSPMYGSSEAVVGDCLDRLEDTGGLFSATKVWTPVLTSGPDQMAESRRLWGLDRFDLMQVHNLVDWEEHLETLQQDKAEGRVRYIGVTTSHGRRHGELEEIMRGQPIDFVQLTYNIVDREAEDRLLPLAAERGIAVIANRPYRRKALIEAFQGKPLPDWAEAEAGARNWPEFLLKFIIGHPALTCAIPATTRVEHMAENMGALHGPLPDARTRARMAAYVEAL</sequence>
<gene>
    <name evidence="2" type="ORF">KAJ83_07565</name>
</gene>
<keyword evidence="3" id="KW-1185">Reference proteome</keyword>
<dbReference type="InterPro" id="IPR023210">
    <property type="entry name" value="NADP_OxRdtase_dom"/>
</dbReference>
<dbReference type="AlphaFoldDB" id="A0A8J7V1Z7"/>
<reference evidence="2" key="1">
    <citation type="submission" date="2021-04" db="EMBL/GenBank/DDBJ databases">
        <authorList>
            <person name="Zhang D.-C."/>
        </authorList>
    </citation>
    <scope>NUCLEOTIDE SEQUENCE</scope>
    <source>
        <strain evidence="2">CGMCC 1.15697</strain>
    </source>
</reference>
<dbReference type="EMBL" id="JAGMWN010000003">
    <property type="protein sequence ID" value="MBP5856860.1"/>
    <property type="molecule type" value="Genomic_DNA"/>
</dbReference>
<accession>A0A8J7V1Z7</accession>
<organism evidence="2 3">
    <name type="scientific">Marivibrio halodurans</name>
    <dbReference type="NCBI Taxonomy" id="2039722"/>
    <lineage>
        <taxon>Bacteria</taxon>
        <taxon>Pseudomonadati</taxon>
        <taxon>Pseudomonadota</taxon>
        <taxon>Alphaproteobacteria</taxon>
        <taxon>Rhodospirillales</taxon>
        <taxon>Rhodospirillaceae</taxon>
        <taxon>Marivibrio</taxon>
    </lineage>
</organism>
<dbReference type="SUPFAM" id="SSF51430">
    <property type="entry name" value="NAD(P)-linked oxidoreductase"/>
    <property type="match status" value="1"/>
</dbReference>
<proteinExistence type="predicted"/>
<dbReference type="InterPro" id="IPR019546">
    <property type="entry name" value="TAT_signal_bac_arc"/>
</dbReference>
<dbReference type="Pfam" id="PF00248">
    <property type="entry name" value="Aldo_ket_red"/>
    <property type="match status" value="1"/>
</dbReference>
<dbReference type="PANTHER" id="PTHR43312">
    <property type="entry name" value="D-THREO-ALDOSE 1-DEHYDROGENASE"/>
    <property type="match status" value="1"/>
</dbReference>
<feature type="domain" description="NADP-dependent oxidoreductase" evidence="1">
    <location>
        <begin position="56"/>
        <end position="302"/>
    </location>
</feature>
<dbReference type="CDD" id="cd19095">
    <property type="entry name" value="AKR_PA4992-like"/>
    <property type="match status" value="1"/>
</dbReference>
<dbReference type="NCBIfam" id="TIGR01409">
    <property type="entry name" value="TAT_signal_seq"/>
    <property type="match status" value="1"/>
</dbReference>
<dbReference type="PANTHER" id="PTHR43312:SF1">
    <property type="entry name" value="NADP-DEPENDENT OXIDOREDUCTASE DOMAIN-CONTAINING PROTEIN"/>
    <property type="match status" value="1"/>
</dbReference>
<name>A0A8J7V1Z7_9PROT</name>
<protein>
    <submittedName>
        <fullName evidence="2">Aldo/keto reductase</fullName>
    </submittedName>
</protein>
<dbReference type="InterPro" id="IPR006311">
    <property type="entry name" value="TAT_signal"/>
</dbReference>
<dbReference type="Proteomes" id="UP000672602">
    <property type="component" value="Unassembled WGS sequence"/>
</dbReference>
<evidence type="ECO:0000313" key="2">
    <source>
        <dbReference type="EMBL" id="MBP5856860.1"/>
    </source>
</evidence>
<dbReference type="InterPro" id="IPR036812">
    <property type="entry name" value="NAD(P)_OxRdtase_dom_sf"/>
</dbReference>
<dbReference type="PROSITE" id="PS51318">
    <property type="entry name" value="TAT"/>
    <property type="match status" value="1"/>
</dbReference>
<evidence type="ECO:0000259" key="1">
    <source>
        <dbReference type="Pfam" id="PF00248"/>
    </source>
</evidence>
<comment type="caution">
    <text evidence="2">The sequence shown here is derived from an EMBL/GenBank/DDBJ whole genome shotgun (WGS) entry which is preliminary data.</text>
</comment>